<dbReference type="Gene3D" id="3.20.20.60">
    <property type="entry name" value="Phosphoenolpyruvate-binding domains"/>
    <property type="match status" value="1"/>
</dbReference>
<reference evidence="1" key="1">
    <citation type="submission" date="2021-11" db="EMBL/GenBank/DDBJ databases">
        <authorList>
            <consortium name="Genoscope - CEA"/>
            <person name="William W."/>
        </authorList>
    </citation>
    <scope>NUCLEOTIDE SEQUENCE</scope>
</reference>
<keyword evidence="2" id="KW-1185">Reference proteome</keyword>
<sequence>MRNRLCLLGAATAAALDASMPARLRAVLQKPQISVMPCCYDGVTARLVERAGFELTFMTGFGVAAARGYADAGLLSFGEMQDSARMIASALKAIPFFADGDTGYGNAVNCKRTVRGYAQVGAAGVMIEDQVSPKRCGHTGVKAVVPRDEAVARVRAACDARDEHGGGLVVIARTDANACLGFDEALDRCRRFREVGADVTFLEAPTSVAQMETYCREVDGWKLANMLEGGLTPVLPPADLEAMGYTIAAYPLTLLSASTRTSLEALARLDRGASTEDLLLPFGELCDVVGFTEYNAEAARYAAET</sequence>
<gene>
    <name evidence="1" type="ORF">PECAL_3P17990</name>
</gene>
<dbReference type="InterPro" id="IPR040442">
    <property type="entry name" value="Pyrv_kinase-like_dom_sf"/>
</dbReference>
<protein>
    <recommendedName>
        <fullName evidence="3">Carboxyvinyl-carboxyphosphonate phosphorylmutase</fullName>
    </recommendedName>
</protein>
<dbReference type="OrthoDB" id="1923844at2759"/>
<dbReference type="AlphaFoldDB" id="A0A8J2SFM2"/>
<evidence type="ECO:0000313" key="2">
    <source>
        <dbReference type="Proteomes" id="UP000789595"/>
    </source>
</evidence>
<dbReference type="CDD" id="cd00377">
    <property type="entry name" value="ICL_PEPM"/>
    <property type="match status" value="1"/>
</dbReference>
<evidence type="ECO:0000313" key="1">
    <source>
        <dbReference type="EMBL" id="CAH0371843.1"/>
    </source>
</evidence>
<dbReference type="InterPro" id="IPR015813">
    <property type="entry name" value="Pyrv/PenolPyrv_kinase-like_dom"/>
</dbReference>
<name>A0A8J2SFM2_9STRA</name>
<dbReference type="PANTHER" id="PTHR42905:SF2">
    <property type="entry name" value="PHOSPHOENOLPYRUVATE CARBOXYLASE FAMILY PROTEIN"/>
    <property type="match status" value="1"/>
</dbReference>
<dbReference type="Proteomes" id="UP000789595">
    <property type="component" value="Unassembled WGS sequence"/>
</dbReference>
<dbReference type="GO" id="GO:0003824">
    <property type="term" value="F:catalytic activity"/>
    <property type="evidence" value="ECO:0007669"/>
    <property type="project" value="InterPro"/>
</dbReference>
<dbReference type="SUPFAM" id="SSF51621">
    <property type="entry name" value="Phosphoenolpyruvate/pyruvate domain"/>
    <property type="match status" value="1"/>
</dbReference>
<dbReference type="Pfam" id="PF13714">
    <property type="entry name" value="PEP_mutase"/>
    <property type="match status" value="1"/>
</dbReference>
<evidence type="ECO:0008006" key="3">
    <source>
        <dbReference type="Google" id="ProtNLM"/>
    </source>
</evidence>
<organism evidence="1 2">
    <name type="scientific">Pelagomonas calceolata</name>
    <dbReference type="NCBI Taxonomy" id="35677"/>
    <lineage>
        <taxon>Eukaryota</taxon>
        <taxon>Sar</taxon>
        <taxon>Stramenopiles</taxon>
        <taxon>Ochrophyta</taxon>
        <taxon>Pelagophyceae</taxon>
        <taxon>Pelagomonadales</taxon>
        <taxon>Pelagomonadaceae</taxon>
        <taxon>Pelagomonas</taxon>
    </lineage>
</organism>
<comment type="caution">
    <text evidence="1">The sequence shown here is derived from an EMBL/GenBank/DDBJ whole genome shotgun (WGS) entry which is preliminary data.</text>
</comment>
<accession>A0A8J2SFM2</accession>
<proteinExistence type="predicted"/>
<dbReference type="InterPro" id="IPR039556">
    <property type="entry name" value="ICL/PEPM"/>
</dbReference>
<dbReference type="PANTHER" id="PTHR42905">
    <property type="entry name" value="PHOSPHOENOLPYRUVATE CARBOXYLASE"/>
    <property type="match status" value="1"/>
</dbReference>
<dbReference type="EMBL" id="CAKKNE010000003">
    <property type="protein sequence ID" value="CAH0371843.1"/>
    <property type="molecule type" value="Genomic_DNA"/>
</dbReference>